<keyword evidence="2" id="KW-0472">Membrane</keyword>
<comment type="caution">
    <text evidence="7">The sequence shown here is derived from an EMBL/GenBank/DDBJ whole genome shotgun (WGS) entry which is preliminary data.</text>
</comment>
<keyword evidence="4" id="KW-0449">Lipoprotein</keyword>
<reference evidence="7 8" key="1">
    <citation type="submission" date="2013-03" db="EMBL/GenBank/DDBJ databases">
        <title>Salinisphaera dokdonensis CL-ES53 Genome Sequencing.</title>
        <authorList>
            <person name="Li C."/>
            <person name="Lai Q."/>
            <person name="Shao Z."/>
        </authorList>
    </citation>
    <scope>NUCLEOTIDE SEQUENCE [LARGE SCALE GENOMIC DNA]</scope>
    <source>
        <strain evidence="7 8">CL-ES53</strain>
    </source>
</reference>
<feature type="domain" description="C-type lysozyme inhibitor" evidence="6">
    <location>
        <begin position="47"/>
        <end position="113"/>
    </location>
</feature>
<feature type="signal peptide" evidence="5">
    <location>
        <begin position="1"/>
        <end position="25"/>
    </location>
</feature>
<evidence type="ECO:0000256" key="4">
    <source>
        <dbReference type="ARBA" id="ARBA00023288"/>
    </source>
</evidence>
<gene>
    <name evidence="7" type="ORF">SADO_14859</name>
</gene>
<evidence type="ECO:0000256" key="5">
    <source>
        <dbReference type="SAM" id="SignalP"/>
    </source>
</evidence>
<dbReference type="InterPro" id="IPR018660">
    <property type="entry name" value="MliC"/>
</dbReference>
<name>A0ABV2B4I6_9GAMM</name>
<keyword evidence="3" id="KW-0564">Palmitate</keyword>
<organism evidence="7 8">
    <name type="scientific">Salinisphaera dokdonensis CL-ES53</name>
    <dbReference type="NCBI Taxonomy" id="1304272"/>
    <lineage>
        <taxon>Bacteria</taxon>
        <taxon>Pseudomonadati</taxon>
        <taxon>Pseudomonadota</taxon>
        <taxon>Gammaproteobacteria</taxon>
        <taxon>Salinisphaerales</taxon>
        <taxon>Salinisphaeraceae</taxon>
        <taxon>Salinisphaera</taxon>
    </lineage>
</organism>
<protein>
    <recommendedName>
        <fullName evidence="6">C-type lysozyme inhibitor domain-containing protein</fullName>
    </recommendedName>
</protein>
<dbReference type="PROSITE" id="PS51257">
    <property type="entry name" value="PROKAR_LIPOPROTEIN"/>
    <property type="match status" value="1"/>
</dbReference>
<dbReference type="RefSeq" id="WP_353112837.1">
    <property type="nucleotide sequence ID" value="NZ_APND01000005.1"/>
</dbReference>
<dbReference type="SUPFAM" id="SSF141488">
    <property type="entry name" value="YdhA-like"/>
    <property type="match status" value="1"/>
</dbReference>
<proteinExistence type="predicted"/>
<dbReference type="InterPro" id="IPR036328">
    <property type="entry name" value="MliC_sf"/>
</dbReference>
<evidence type="ECO:0000259" key="6">
    <source>
        <dbReference type="Pfam" id="PF09864"/>
    </source>
</evidence>
<keyword evidence="8" id="KW-1185">Reference proteome</keyword>
<evidence type="ECO:0000256" key="1">
    <source>
        <dbReference type="ARBA" id="ARBA00022729"/>
    </source>
</evidence>
<evidence type="ECO:0000313" key="8">
    <source>
        <dbReference type="Proteomes" id="UP001460888"/>
    </source>
</evidence>
<dbReference type="Gene3D" id="2.40.128.200">
    <property type="match status" value="1"/>
</dbReference>
<sequence length="129" mass="13754">MPASLRPLAAVATLVAGGLLVSGCASDPAPRPSTDQNSESTVTLMTYRCESGAVIRATYPTDSIALVRYRGETHQLQVTRAASGVRYVDDSLQWWTKGSGPGATAMLSERAEKSETIEHCEEVNSPDRA</sequence>
<evidence type="ECO:0000256" key="2">
    <source>
        <dbReference type="ARBA" id="ARBA00023136"/>
    </source>
</evidence>
<keyword evidence="1 5" id="KW-0732">Signal</keyword>
<dbReference type="Proteomes" id="UP001460888">
    <property type="component" value="Unassembled WGS sequence"/>
</dbReference>
<accession>A0ABV2B4I6</accession>
<dbReference type="Pfam" id="PF09864">
    <property type="entry name" value="MliC"/>
    <property type="match status" value="1"/>
</dbReference>
<evidence type="ECO:0000256" key="3">
    <source>
        <dbReference type="ARBA" id="ARBA00023139"/>
    </source>
</evidence>
<evidence type="ECO:0000313" key="7">
    <source>
        <dbReference type="EMBL" id="MES1930540.1"/>
    </source>
</evidence>
<dbReference type="EMBL" id="APND01000005">
    <property type="protein sequence ID" value="MES1930540.1"/>
    <property type="molecule type" value="Genomic_DNA"/>
</dbReference>
<feature type="chain" id="PRO_5047025862" description="C-type lysozyme inhibitor domain-containing protein" evidence="5">
    <location>
        <begin position="26"/>
        <end position="129"/>
    </location>
</feature>